<dbReference type="Proteomes" id="UP000549971">
    <property type="component" value="Unassembled WGS sequence"/>
</dbReference>
<keyword evidence="2" id="KW-1185">Reference proteome</keyword>
<evidence type="ECO:0000313" key="2">
    <source>
        <dbReference type="Proteomes" id="UP000549971"/>
    </source>
</evidence>
<dbReference type="EMBL" id="JACHMY010000001">
    <property type="protein sequence ID" value="MBB5833385.1"/>
    <property type="molecule type" value="Genomic_DNA"/>
</dbReference>
<evidence type="ECO:0000313" key="1">
    <source>
        <dbReference type="EMBL" id="MBB5833385.1"/>
    </source>
</evidence>
<name>A0A7W9MRU7_9ACTN</name>
<dbReference type="SUPFAM" id="SSF56300">
    <property type="entry name" value="Metallo-dependent phosphatases"/>
    <property type="match status" value="1"/>
</dbReference>
<gene>
    <name evidence="1" type="ORF">HDA39_000119</name>
</gene>
<reference evidence="1 2" key="1">
    <citation type="submission" date="2020-08" db="EMBL/GenBank/DDBJ databases">
        <title>Sequencing the genomes of 1000 actinobacteria strains.</title>
        <authorList>
            <person name="Klenk H.-P."/>
        </authorList>
    </citation>
    <scope>NUCLEOTIDE SEQUENCE [LARGE SCALE GENOMIC DNA]</scope>
    <source>
        <strain evidence="1 2">DSM 28967</strain>
    </source>
</reference>
<proteinExistence type="predicted"/>
<dbReference type="RefSeq" id="WP_202892821.1">
    <property type="nucleotide sequence ID" value="NZ_JACHMY010000001.1"/>
</dbReference>
<organism evidence="1 2">
    <name type="scientific">Kribbella italica</name>
    <dbReference type="NCBI Taxonomy" id="1540520"/>
    <lineage>
        <taxon>Bacteria</taxon>
        <taxon>Bacillati</taxon>
        <taxon>Actinomycetota</taxon>
        <taxon>Actinomycetes</taxon>
        <taxon>Propionibacteriales</taxon>
        <taxon>Kribbellaceae</taxon>
        <taxon>Kribbella</taxon>
    </lineage>
</organism>
<comment type="caution">
    <text evidence="1">The sequence shown here is derived from an EMBL/GenBank/DDBJ whole genome shotgun (WGS) entry which is preliminary data.</text>
</comment>
<dbReference type="InterPro" id="IPR029052">
    <property type="entry name" value="Metallo-depent_PP-like"/>
</dbReference>
<sequence length="398" mass="43956">MSTLTSALLQQLLDKPVGPATPARELNPEQDFTRQIEISGDTATVTVKDQAGEADESAARFYLRAKGENPDEWEATGFRSGEWTMANGETGESNRYTFKRVAAAGRSALPLDELLSAIDLYEPVVKRPQGTHGFTIFLGDMQFGKIDGDGAEGTVRRTIDCLNQAANKLAWYRFAGYDIGHVHIGWLGDHIEGFQSQGGANAWRTPLTLTEQIRLTRRVMLHAMLTFAPLAERLTMAAVPGNHGDTIRFEGKGLTRYDDSHDTESLIAVSDAAKLAPEKFGHVEFFVPQTDEMIVVVDVANTIIAHAHGHKHKPGKHMTWWSDQAFNASSPMHMVDVLVEGHLHHEEVDTEGNRLFLGVPAMESESTWFRHFKGTGGAPGLLIGIAKDHRIDVRELIR</sequence>
<protein>
    <submittedName>
        <fullName evidence="1">Uncharacterized protein</fullName>
    </submittedName>
</protein>
<accession>A0A7W9MRU7</accession>
<dbReference type="AlphaFoldDB" id="A0A7W9MRU7"/>